<gene>
    <name evidence="1" type="ORF">S01H1_11669</name>
</gene>
<feature type="non-terminal residue" evidence="1">
    <location>
        <position position="75"/>
    </location>
</feature>
<dbReference type="Gene3D" id="3.30.460.40">
    <property type="match status" value="1"/>
</dbReference>
<accession>X0SJB0</accession>
<name>X0SJB0_9ZZZZ</name>
<organism evidence="1">
    <name type="scientific">marine sediment metagenome</name>
    <dbReference type="NCBI Taxonomy" id="412755"/>
    <lineage>
        <taxon>unclassified sequences</taxon>
        <taxon>metagenomes</taxon>
        <taxon>ecological metagenomes</taxon>
    </lineage>
</organism>
<sequence>MKNEIDIIRDISSIFEKLEISYMLTGSIAMNYYATPRMTRDIDVVVEIDRENIEALVSTFSTDYYISKVAVREAI</sequence>
<comment type="caution">
    <text evidence="1">The sequence shown here is derived from an EMBL/GenBank/DDBJ whole genome shotgun (WGS) entry which is preliminary data.</text>
</comment>
<proteinExistence type="predicted"/>
<dbReference type="InterPro" id="IPR043519">
    <property type="entry name" value="NT_sf"/>
</dbReference>
<evidence type="ECO:0000313" key="1">
    <source>
        <dbReference type="EMBL" id="GAF81178.1"/>
    </source>
</evidence>
<dbReference type="SUPFAM" id="SSF81301">
    <property type="entry name" value="Nucleotidyltransferase"/>
    <property type="match status" value="1"/>
</dbReference>
<reference evidence="1" key="1">
    <citation type="journal article" date="2014" name="Front. Microbiol.">
        <title>High frequency of phylogenetically diverse reductive dehalogenase-homologous genes in deep subseafloor sedimentary metagenomes.</title>
        <authorList>
            <person name="Kawai M."/>
            <person name="Futagami T."/>
            <person name="Toyoda A."/>
            <person name="Takaki Y."/>
            <person name="Nishi S."/>
            <person name="Hori S."/>
            <person name="Arai W."/>
            <person name="Tsubouchi T."/>
            <person name="Morono Y."/>
            <person name="Uchiyama I."/>
            <person name="Ito T."/>
            <person name="Fujiyama A."/>
            <person name="Inagaki F."/>
            <person name="Takami H."/>
        </authorList>
    </citation>
    <scope>NUCLEOTIDE SEQUENCE</scope>
    <source>
        <strain evidence="1">Expedition CK06-06</strain>
    </source>
</reference>
<dbReference type="EMBL" id="BARS01005953">
    <property type="protein sequence ID" value="GAF81178.1"/>
    <property type="molecule type" value="Genomic_DNA"/>
</dbReference>
<evidence type="ECO:0008006" key="2">
    <source>
        <dbReference type="Google" id="ProtNLM"/>
    </source>
</evidence>
<dbReference type="AlphaFoldDB" id="X0SJB0"/>
<protein>
    <recommendedName>
        <fullName evidence="2">Polymerase nucleotidyl transferase domain-containing protein</fullName>
    </recommendedName>
</protein>